<organism evidence="1 2">
    <name type="scientific">Felis catus</name>
    <name type="common">Cat</name>
    <name type="synonym">Felis silvestris catus</name>
    <dbReference type="NCBI Taxonomy" id="9685"/>
    <lineage>
        <taxon>Eukaryota</taxon>
        <taxon>Metazoa</taxon>
        <taxon>Chordata</taxon>
        <taxon>Craniata</taxon>
        <taxon>Vertebrata</taxon>
        <taxon>Euteleostomi</taxon>
        <taxon>Mammalia</taxon>
        <taxon>Eutheria</taxon>
        <taxon>Laurasiatheria</taxon>
        <taxon>Carnivora</taxon>
        <taxon>Feliformia</taxon>
        <taxon>Felidae</taxon>
        <taxon>Felinae</taxon>
        <taxon>Felis</taxon>
    </lineage>
</organism>
<proteinExistence type="predicted"/>
<keyword evidence="2" id="KW-1185">Reference proteome</keyword>
<reference evidence="1" key="2">
    <citation type="submission" date="2025-08" db="UniProtKB">
        <authorList>
            <consortium name="Ensembl"/>
        </authorList>
    </citation>
    <scope>IDENTIFICATION</scope>
    <source>
        <strain evidence="1">breed Abyssinian</strain>
    </source>
</reference>
<reference evidence="1" key="3">
    <citation type="submission" date="2025-09" db="UniProtKB">
        <authorList>
            <consortium name="Ensembl"/>
        </authorList>
    </citation>
    <scope>IDENTIFICATION</scope>
    <source>
        <strain evidence="1">breed Abyssinian</strain>
    </source>
</reference>
<name>A0ABI7XDB4_FELCA</name>
<evidence type="ECO:0000313" key="2">
    <source>
        <dbReference type="Proteomes" id="UP000823872"/>
    </source>
</evidence>
<reference evidence="1 2" key="1">
    <citation type="submission" date="2021-02" db="EMBL/GenBank/DDBJ databases">
        <title>Safari Cat Assemblies.</title>
        <authorList>
            <person name="Bredemeyer K.R."/>
            <person name="Murphy W.J."/>
        </authorList>
    </citation>
    <scope>NUCLEOTIDE SEQUENCE [LARGE SCALE GENOMIC DNA]</scope>
</reference>
<protein>
    <submittedName>
        <fullName evidence="1">Uncharacterized protein</fullName>
    </submittedName>
</protein>
<accession>A0ABI7XDB4</accession>
<sequence>MMFHETRILPLPPKNFMTVLCREIDQTVAQRPGRRTTCRGARIPGIKSSKGGHDLTKTPPDYTCFIQKIKQGSPDHMFCPLYLNVRPARRSLGFIWFLENTHFTLFPSPFASRLNSIVTELV</sequence>
<dbReference type="Ensembl" id="ENSFCTT00005030045.1">
    <property type="protein sequence ID" value="ENSFCTP00005019695.1"/>
    <property type="gene ID" value="ENSFCTG00005010733.1"/>
</dbReference>
<evidence type="ECO:0000313" key="1">
    <source>
        <dbReference type="Ensembl" id="ENSFCTP00005019695.1"/>
    </source>
</evidence>
<dbReference type="GeneTree" id="ENSGT00990000214258"/>
<dbReference type="Proteomes" id="UP000823872">
    <property type="component" value="Chromosome D2"/>
</dbReference>